<dbReference type="AlphaFoldDB" id="F0VZ60"/>
<organism evidence="2">
    <name type="scientific">Albugo laibachii Nc14</name>
    <dbReference type="NCBI Taxonomy" id="890382"/>
    <lineage>
        <taxon>Eukaryota</taxon>
        <taxon>Sar</taxon>
        <taxon>Stramenopiles</taxon>
        <taxon>Oomycota</taxon>
        <taxon>Peronosporomycetes</taxon>
        <taxon>Albuginales</taxon>
        <taxon>Albuginaceae</taxon>
        <taxon>Albugo</taxon>
    </lineage>
</organism>
<reference evidence="2" key="2">
    <citation type="submission" date="2011-02" db="EMBL/GenBank/DDBJ databases">
        <authorList>
            <person name="MacLean D."/>
        </authorList>
    </citation>
    <scope>NUCLEOTIDE SEQUENCE</scope>
</reference>
<evidence type="ECO:0000313" key="2">
    <source>
        <dbReference type="EMBL" id="CCA14075.1"/>
    </source>
</evidence>
<proteinExistence type="predicted"/>
<keyword evidence="1" id="KW-0175">Coiled coil</keyword>
<dbReference type="EMBL" id="FR824046">
    <property type="protein sequence ID" value="CCA14075.1"/>
    <property type="molecule type" value="Genomic_DNA"/>
</dbReference>
<evidence type="ECO:0000256" key="1">
    <source>
        <dbReference type="SAM" id="Coils"/>
    </source>
</evidence>
<dbReference type="HOGENOM" id="CLU_856550_0_0_1"/>
<sequence length="364" mass="41963">MPSRNAARDGGLMDTRKQDAENLLKNLNTTVFLRQYKRDKSALTPEAENKITYTYDSALRKLDEIANIYLKRQIKQTLMEKLGQLDDDDALHNTNAVSSAETSDKLLRSRQYYEQTITEREAIFQRVQQVAKNIAKGKKELDQMMNEAEERYESKASKLTEQWTELQRRNAQRKAAIQMSAKRMINNEDDCKAVLETQTKNIQEFRQQKQSLQDSKLDLVAQLKTMTAQFDSLSKKRSDRESTVDTKKREEQTITLRRMHTWYTELSKTLEKISGIKILESECNEDHITVLVLEAHRVQLHYDLHSNKLSDIQISPSVCDTAAIIEYAVQENDVKYLLLSLRHLVQSSAPSLATADAEKVDDSV</sequence>
<gene>
    <name evidence="2" type="primary">AlNc14C1G201</name>
    <name evidence="2" type="ORF">ALNC14_002180</name>
</gene>
<accession>F0VZ60</accession>
<protein>
    <submittedName>
        <fullName evidence="2">Uncharacterized protein AlNc14C1G201</fullName>
    </submittedName>
</protein>
<name>F0VZ60_9STRA</name>
<reference evidence="2" key="1">
    <citation type="journal article" date="2011" name="PLoS Biol.">
        <title>Gene gain and loss during evolution of obligate parasitism in the white rust pathogen of Arabidopsis thaliana.</title>
        <authorList>
            <person name="Kemen E."/>
            <person name="Gardiner A."/>
            <person name="Schultz-Larsen T."/>
            <person name="Kemen A.C."/>
            <person name="Balmuth A.L."/>
            <person name="Robert-Seilaniantz A."/>
            <person name="Bailey K."/>
            <person name="Holub E."/>
            <person name="Studholme D.J."/>
            <person name="Maclean D."/>
            <person name="Jones J.D."/>
        </authorList>
    </citation>
    <scope>NUCLEOTIDE SEQUENCE</scope>
</reference>
<feature type="coiled-coil region" evidence="1">
    <location>
        <begin position="195"/>
        <end position="222"/>
    </location>
</feature>
<feature type="coiled-coil region" evidence="1">
    <location>
        <begin position="127"/>
        <end position="169"/>
    </location>
</feature>